<feature type="region of interest" description="Disordered" evidence="9">
    <location>
        <begin position="674"/>
        <end position="753"/>
    </location>
</feature>
<name>A0A0P1GBI2_9RHOB</name>
<keyword evidence="12" id="KW-1185">Reference proteome</keyword>
<dbReference type="CDD" id="cd04059">
    <property type="entry name" value="Peptidases_S8_Protein_convertases_Kexins_Furin-like"/>
    <property type="match status" value="1"/>
</dbReference>
<reference evidence="11 12" key="1">
    <citation type="submission" date="2015-09" db="EMBL/GenBank/DDBJ databases">
        <authorList>
            <consortium name="Swine Surveillance"/>
        </authorList>
    </citation>
    <scope>NUCLEOTIDE SEQUENCE [LARGE SCALE GENOMIC DNA]</scope>
    <source>
        <strain evidence="11 12">CECT 7557</strain>
    </source>
</reference>
<dbReference type="GO" id="GO:0016020">
    <property type="term" value="C:membrane"/>
    <property type="evidence" value="ECO:0007669"/>
    <property type="project" value="TreeGrafter"/>
</dbReference>
<dbReference type="Pfam" id="PF00353">
    <property type="entry name" value="HemolysinCabind"/>
    <property type="match status" value="4"/>
</dbReference>
<evidence type="ECO:0000256" key="9">
    <source>
        <dbReference type="SAM" id="MobiDB-lite"/>
    </source>
</evidence>
<dbReference type="GO" id="GO:0004252">
    <property type="term" value="F:serine-type endopeptidase activity"/>
    <property type="evidence" value="ECO:0007669"/>
    <property type="project" value="UniProtKB-UniRule"/>
</dbReference>
<gene>
    <name evidence="11" type="primary">apxIA_1</name>
    <name evidence="11" type="ORF">TRM7557_02019</name>
</gene>
<keyword evidence="3" id="KW-0732">Signal</keyword>
<keyword evidence="4 8" id="KW-0378">Hydrolase</keyword>
<comment type="similarity">
    <text evidence="1">Belongs to the peptidase S8 family. Furin subfamily.</text>
</comment>
<dbReference type="PRINTS" id="PR00313">
    <property type="entry name" value="CABNDNGRPT"/>
</dbReference>
<dbReference type="InterPro" id="IPR015500">
    <property type="entry name" value="Peptidase_S8_subtilisin-rel"/>
</dbReference>
<dbReference type="GO" id="GO:0005509">
    <property type="term" value="F:calcium ion binding"/>
    <property type="evidence" value="ECO:0007669"/>
    <property type="project" value="InterPro"/>
</dbReference>
<dbReference type="STRING" id="928856.SAMN04488049_12113"/>
<dbReference type="SUPFAM" id="SSF51120">
    <property type="entry name" value="beta-Roll"/>
    <property type="match status" value="2"/>
</dbReference>
<evidence type="ECO:0000256" key="8">
    <source>
        <dbReference type="PROSITE-ProRule" id="PRU01240"/>
    </source>
</evidence>
<accession>A0A0P1GBI2</accession>
<keyword evidence="5 8" id="KW-0720">Serine protease</keyword>
<dbReference type="InterPro" id="IPR008979">
    <property type="entry name" value="Galactose-bd-like_sf"/>
</dbReference>
<evidence type="ECO:0000313" key="12">
    <source>
        <dbReference type="Proteomes" id="UP000052022"/>
    </source>
</evidence>
<dbReference type="InterPro" id="IPR000209">
    <property type="entry name" value="Peptidase_S8/S53_dom"/>
</dbReference>
<evidence type="ECO:0000256" key="5">
    <source>
        <dbReference type="ARBA" id="ARBA00022825"/>
    </source>
</evidence>
<dbReference type="Pfam" id="PF00082">
    <property type="entry name" value="Peptidase_S8"/>
    <property type="match status" value="1"/>
</dbReference>
<evidence type="ECO:0000256" key="4">
    <source>
        <dbReference type="ARBA" id="ARBA00022801"/>
    </source>
</evidence>
<dbReference type="InterPro" id="IPR001343">
    <property type="entry name" value="Hemolysn_Ca-bd"/>
</dbReference>
<dbReference type="PROSITE" id="PS00137">
    <property type="entry name" value="SUBTILASE_HIS"/>
    <property type="match status" value="1"/>
</dbReference>
<feature type="active site" description="Charge relay system" evidence="7 8">
    <location>
        <position position="64"/>
    </location>
</feature>
<feature type="compositionally biased region" description="Acidic residues" evidence="9">
    <location>
        <begin position="685"/>
        <end position="728"/>
    </location>
</feature>
<dbReference type="PROSITE" id="PS00138">
    <property type="entry name" value="SUBTILASE_SER"/>
    <property type="match status" value="1"/>
</dbReference>
<dbReference type="PROSITE" id="PS51892">
    <property type="entry name" value="SUBTILASE"/>
    <property type="match status" value="1"/>
</dbReference>
<feature type="domain" description="P/Homo B" evidence="10">
    <location>
        <begin position="367"/>
        <end position="499"/>
    </location>
</feature>
<dbReference type="Proteomes" id="UP000052022">
    <property type="component" value="Unassembled WGS sequence"/>
</dbReference>
<dbReference type="AlphaFoldDB" id="A0A0P1GBI2"/>
<dbReference type="InterPro" id="IPR011049">
    <property type="entry name" value="Serralysin-like_metalloprot_C"/>
</dbReference>
<evidence type="ECO:0000256" key="7">
    <source>
        <dbReference type="PIRSR" id="PIRSR615500-1"/>
    </source>
</evidence>
<evidence type="ECO:0000256" key="2">
    <source>
        <dbReference type="ARBA" id="ARBA00022670"/>
    </source>
</evidence>
<keyword evidence="2 8" id="KW-0645">Protease</keyword>
<dbReference type="EMBL" id="CYSD01000032">
    <property type="protein sequence ID" value="CUH78733.1"/>
    <property type="molecule type" value="Genomic_DNA"/>
</dbReference>
<dbReference type="InterPro" id="IPR018511">
    <property type="entry name" value="Hemolysin-typ_Ca-bd_CS"/>
</dbReference>
<dbReference type="GO" id="GO:0005615">
    <property type="term" value="C:extracellular space"/>
    <property type="evidence" value="ECO:0007669"/>
    <property type="project" value="InterPro"/>
</dbReference>
<dbReference type="GO" id="GO:0016485">
    <property type="term" value="P:protein processing"/>
    <property type="evidence" value="ECO:0007669"/>
    <property type="project" value="TreeGrafter"/>
</dbReference>
<dbReference type="InterPro" id="IPR002884">
    <property type="entry name" value="P_dom"/>
</dbReference>
<proteinExistence type="inferred from homology"/>
<dbReference type="PRINTS" id="PR00723">
    <property type="entry name" value="SUBTILISIN"/>
</dbReference>
<dbReference type="PANTHER" id="PTHR42884:SF14">
    <property type="entry name" value="NEUROENDOCRINE CONVERTASE 1"/>
    <property type="match status" value="1"/>
</dbReference>
<sequence>MSDKTLLPDDPVGSFLQIELAGTKDPNTSGAWFYDRPSLSTMSIDVESVWEDYSGEGVTVGVMDTFIQSTHRDLIANYDSSLDIDLATGEEDLDWETYTYLSNHGTAVAGVIAAEKDNGFDTMGIAHGATITSYAMDLSAEDVRSIVTRGFYMADQVDVLNNSWNFTDPFSDVLRPGNDEHDSLFHAVSEGRDGLGTIVVFAAGNEGATESSNYHGFQNSPYAITVGSVDIDGNASDFSSLGANLLLTAAGEDILSSSAKKGSYDRFTGTSFSAPMVSAAAALVLEANPALGFRDVQEIFALSARADKLGMAAHDFGMGWVINSAGNFNGGGMHFSDSFGYGYLNVHDAVRLAETWDKQQTTDNLAVGTEKVSFSDLTLTAGETDQLQVQFEFKENIEMEAAQLELRLSWYHSNDLEVYLTSPEGTVSQLVYDFEAEGFGGSIANFPFSTRAIMGENAQGIWTVDIINRNPNALLRDESGPMTADLKSLTFTAYGNDPEVDDSYFYSDSFLSDLYSEEERDQRRTVSDSDGGVDTLNLAMVTADVRVDLSGQQQSSIGDETLIIADGSIENAFGGDGNDMLAGSAANNELHGGRGDDVLLATGGDDVLIGGAGEDRVVLDGAFAGVSGIQFLSTGLLQFAWLGQNGGGLISALDVEWFEFTDANLSWDDLLAEAPSQPDAPVEPEPTDPEPTDPEPVEPDPTEPEPTEPEPTDPEPTEPDPEPVEPEPTEPPATGGAQFVGGQGADKLVGGNFDDTLEGLAGNDTLRGDDGNDAIYGGEGDDKLFGDNGNDSLFGGDGADLLNGGSGYNLLEGGIGNDRLVAGTQEDTLIGGEGDDILVSKGTSNVLDGGAGADRYVLHDDSEDELHLIYETGVIDRIVNFDEQADSLVLDLGGYDASALTFEEVKNGSYLSIDLGDGTLDRFAFLAQTEIETLSDITLFN</sequence>
<dbReference type="Gene3D" id="3.40.50.200">
    <property type="entry name" value="Peptidase S8/S53 domain"/>
    <property type="match status" value="1"/>
</dbReference>
<protein>
    <submittedName>
        <fullName evidence="11">Hemolysin IA</fullName>
    </submittedName>
</protein>
<dbReference type="PROSITE" id="PS51829">
    <property type="entry name" value="P_HOMO_B"/>
    <property type="match status" value="1"/>
</dbReference>
<dbReference type="InterPro" id="IPR023828">
    <property type="entry name" value="Peptidase_S8_Ser-AS"/>
</dbReference>
<evidence type="ECO:0000259" key="10">
    <source>
        <dbReference type="PROSITE" id="PS51829"/>
    </source>
</evidence>
<dbReference type="Pfam" id="PF01483">
    <property type="entry name" value="P_proprotein"/>
    <property type="match status" value="1"/>
</dbReference>
<dbReference type="SUPFAM" id="SSF49785">
    <property type="entry name" value="Galactose-binding domain-like"/>
    <property type="match status" value="1"/>
</dbReference>
<dbReference type="InterPro" id="IPR022398">
    <property type="entry name" value="Peptidase_S8_His-AS"/>
</dbReference>
<dbReference type="SUPFAM" id="SSF52743">
    <property type="entry name" value="Subtilisin-like"/>
    <property type="match status" value="1"/>
</dbReference>
<dbReference type="Gene3D" id="2.150.10.10">
    <property type="entry name" value="Serralysin-like metalloprotease, C-terminal"/>
    <property type="match status" value="3"/>
</dbReference>
<evidence type="ECO:0000256" key="3">
    <source>
        <dbReference type="ARBA" id="ARBA00022729"/>
    </source>
</evidence>
<evidence type="ECO:0000256" key="6">
    <source>
        <dbReference type="ARBA" id="ARBA00022837"/>
    </source>
</evidence>
<dbReference type="PANTHER" id="PTHR42884">
    <property type="entry name" value="PROPROTEIN CONVERTASE SUBTILISIN/KEXIN-RELATED"/>
    <property type="match status" value="1"/>
</dbReference>
<feature type="active site" description="Charge relay system" evidence="7 8">
    <location>
        <position position="271"/>
    </location>
</feature>
<dbReference type="PROSITE" id="PS00330">
    <property type="entry name" value="HEMOLYSIN_CALCIUM"/>
    <property type="match status" value="3"/>
</dbReference>
<dbReference type="GO" id="GO:0005737">
    <property type="term" value="C:cytoplasm"/>
    <property type="evidence" value="ECO:0007669"/>
    <property type="project" value="UniProtKB-ARBA"/>
</dbReference>
<dbReference type="OrthoDB" id="9795675at2"/>
<dbReference type="InterPro" id="IPR034182">
    <property type="entry name" value="Kexin/furin"/>
</dbReference>
<dbReference type="RefSeq" id="WP_082626586.1">
    <property type="nucleotide sequence ID" value="NZ_CYSD01000032.1"/>
</dbReference>
<dbReference type="Gene3D" id="2.60.120.260">
    <property type="entry name" value="Galactose-binding domain-like"/>
    <property type="match status" value="1"/>
</dbReference>
<organism evidence="11 12">
    <name type="scientific">Tritonibacter multivorans</name>
    <dbReference type="NCBI Taxonomy" id="928856"/>
    <lineage>
        <taxon>Bacteria</taxon>
        <taxon>Pseudomonadati</taxon>
        <taxon>Pseudomonadota</taxon>
        <taxon>Alphaproteobacteria</taxon>
        <taxon>Rhodobacterales</taxon>
        <taxon>Paracoccaceae</taxon>
        <taxon>Tritonibacter</taxon>
    </lineage>
</organism>
<feature type="active site" description="Charge relay system" evidence="7 8">
    <location>
        <position position="104"/>
    </location>
</feature>
<keyword evidence="6" id="KW-0106">Calcium</keyword>
<evidence type="ECO:0000313" key="11">
    <source>
        <dbReference type="EMBL" id="CUH78733.1"/>
    </source>
</evidence>
<dbReference type="GO" id="GO:0012505">
    <property type="term" value="C:endomembrane system"/>
    <property type="evidence" value="ECO:0007669"/>
    <property type="project" value="UniProtKB-ARBA"/>
</dbReference>
<evidence type="ECO:0000256" key="1">
    <source>
        <dbReference type="ARBA" id="ARBA00005325"/>
    </source>
</evidence>
<dbReference type="InterPro" id="IPR036852">
    <property type="entry name" value="Peptidase_S8/S53_dom_sf"/>
</dbReference>